<accession>A0A9D3WUZ0</accession>
<dbReference type="EMBL" id="JAHDVG010000486">
    <property type="protein sequence ID" value="KAH1167516.1"/>
    <property type="molecule type" value="Genomic_DNA"/>
</dbReference>
<keyword evidence="2" id="KW-1185">Reference proteome</keyword>
<proteinExistence type="predicted"/>
<comment type="caution">
    <text evidence="1">The sequence shown here is derived from an EMBL/GenBank/DDBJ whole genome shotgun (WGS) entry which is preliminary data.</text>
</comment>
<organism evidence="1 2">
    <name type="scientific">Mauremys mutica</name>
    <name type="common">yellowpond turtle</name>
    <dbReference type="NCBI Taxonomy" id="74926"/>
    <lineage>
        <taxon>Eukaryota</taxon>
        <taxon>Metazoa</taxon>
        <taxon>Chordata</taxon>
        <taxon>Craniata</taxon>
        <taxon>Vertebrata</taxon>
        <taxon>Euteleostomi</taxon>
        <taxon>Archelosauria</taxon>
        <taxon>Testudinata</taxon>
        <taxon>Testudines</taxon>
        <taxon>Cryptodira</taxon>
        <taxon>Durocryptodira</taxon>
        <taxon>Testudinoidea</taxon>
        <taxon>Geoemydidae</taxon>
        <taxon>Geoemydinae</taxon>
        <taxon>Mauremys</taxon>
    </lineage>
</organism>
<evidence type="ECO:0000313" key="1">
    <source>
        <dbReference type="EMBL" id="KAH1167516.1"/>
    </source>
</evidence>
<protein>
    <submittedName>
        <fullName evidence="1">Uncharacterized protein</fullName>
    </submittedName>
</protein>
<evidence type="ECO:0000313" key="2">
    <source>
        <dbReference type="Proteomes" id="UP000827986"/>
    </source>
</evidence>
<gene>
    <name evidence="1" type="ORF">KIL84_002999</name>
</gene>
<reference evidence="1" key="1">
    <citation type="submission" date="2021-09" db="EMBL/GenBank/DDBJ databases">
        <title>The genome of Mauremys mutica provides insights into the evolution of semi-aquatic lifestyle.</title>
        <authorList>
            <person name="Gong S."/>
            <person name="Gao Y."/>
        </authorList>
    </citation>
    <scope>NUCLEOTIDE SEQUENCE</scope>
    <source>
        <strain evidence="1">MM-2020</strain>
        <tissue evidence="1">Muscle</tissue>
    </source>
</reference>
<dbReference type="AlphaFoldDB" id="A0A9D3WUZ0"/>
<sequence length="138" mass="15581">MAREDGTNPLANKDLLVLGPSRAQQVEFFHRSALHSVTSWSVKYNYYNLPQPFGIRIPSLEARQLQDESCLCARAAPVCKSDIRYPKVSSLRGGRRSQRETSMLISFKSLLIFACVVLWNKLELSESQEPCVCTFPSV</sequence>
<dbReference type="Proteomes" id="UP000827986">
    <property type="component" value="Unassembled WGS sequence"/>
</dbReference>
<name>A0A9D3WUZ0_9SAUR</name>